<sequence length="886" mass="95988">MHMGEMKSQASFPSSLSDLDHQRSTGLLGSAPSASFSRQDAAPAGRRRQSLARGLFLWLTACSITLLLPLLPEPVYGLRSGLGPPDLIYTSSSAYCSPPEAVLIDALDFTFYKENKTLAFDISAASVQPGLELSVDLNVNAYGLGLFNLGIDLCDTVTALCPLPTYQFHGQGVFAVPEQFVNEIPSIAYSVPNLEITATVELTDSTGATIGCVQTTLSNGRSTYQVAAKWATVGLLILAGLSSLLHTSIARSLGAAQWRVVDVLMSMQHVVITALMSLQYPQVFIEFARNFAWSAGLIDIEAIQKSISSTRYKTGGYGDGTFGSLLTAQTGRRFSPFNVASSTPSSSSLGGLSFYRSMAVSEPARVASPARHMLKALSSNFVVENGALKRDVYAPNTGPGGRMAQSTSDTPLPLIERNGTTEAGLSYFAEKNYIAPNNAFLTVLVSFAMFLGIVLVASLVILLFALYVRFVTRGRAGRMATWSRRFTKPSEFFGSFLLAVLGRVILMTWTVYLIFAFYQWNHGDSWVPDMVAAIVLALYLAGILGYFLPMFLHSRRGSRDDLYFGETPPAVASPIAKRWGTMAHPFKPKYYWFYLVFLLCGFTQAGFVGFGQGGGHGLRQSIGCTTVDVLLLLVLCICRPGRDKTSNFVWIVLCIFRIISWGICIAFTTQAGVTTIPRVVVGFAQIVITGLPIIFLFFVTVWDLVSPFLRKGQRRAADGQYLETQDEMHETKSYAFGAIGTEAGASTGDTTLHPSGLSPTKEHKSSSVTTPSEARESNNGALYNAPPEQTRDRPEQPPQQISAGPQETEGHQGFAGVGAFGQGESRNEAQVASPSVPVRPKPVTADSGFSYYQDARSGRTTPMSLISGNESYHTPINGNREFFQPS</sequence>
<evidence type="ECO:0000313" key="2">
    <source>
        <dbReference type="Proteomes" id="UP000245626"/>
    </source>
</evidence>
<evidence type="ECO:0000313" key="1">
    <source>
        <dbReference type="EMBL" id="PWN51396.1"/>
    </source>
</evidence>
<dbReference type="Proteomes" id="UP000245626">
    <property type="component" value="Unassembled WGS sequence"/>
</dbReference>
<dbReference type="EMBL" id="KZ819846">
    <property type="protein sequence ID" value="PWN51396.1"/>
    <property type="molecule type" value="Genomic_DNA"/>
</dbReference>
<gene>
    <name evidence="1" type="ORF">IE53DRAFT_51776</name>
</gene>
<keyword evidence="2" id="KW-1185">Reference proteome</keyword>
<accession>A0ACD0P041</accession>
<organism evidence="1 2">
    <name type="scientific">Violaceomyces palustris</name>
    <dbReference type="NCBI Taxonomy" id="1673888"/>
    <lineage>
        <taxon>Eukaryota</taxon>
        <taxon>Fungi</taxon>
        <taxon>Dikarya</taxon>
        <taxon>Basidiomycota</taxon>
        <taxon>Ustilaginomycotina</taxon>
        <taxon>Ustilaginomycetes</taxon>
        <taxon>Violaceomycetales</taxon>
        <taxon>Violaceomycetaceae</taxon>
        <taxon>Violaceomyces</taxon>
    </lineage>
</organism>
<reference evidence="1 2" key="1">
    <citation type="journal article" date="2018" name="Mol. Biol. Evol.">
        <title>Broad Genomic Sampling Reveals a Smut Pathogenic Ancestry of the Fungal Clade Ustilaginomycotina.</title>
        <authorList>
            <person name="Kijpornyongpan T."/>
            <person name="Mondo S.J."/>
            <person name="Barry K."/>
            <person name="Sandor L."/>
            <person name="Lee J."/>
            <person name="Lipzen A."/>
            <person name="Pangilinan J."/>
            <person name="LaButti K."/>
            <person name="Hainaut M."/>
            <person name="Henrissat B."/>
            <person name="Grigoriev I.V."/>
            <person name="Spatafora J.W."/>
            <person name="Aime M.C."/>
        </authorList>
    </citation>
    <scope>NUCLEOTIDE SEQUENCE [LARGE SCALE GENOMIC DNA]</scope>
    <source>
        <strain evidence="1 2">SA 807</strain>
    </source>
</reference>
<protein>
    <submittedName>
        <fullName evidence="1">TRP-domain-containing protein</fullName>
    </submittedName>
</protein>
<name>A0ACD0P041_9BASI</name>
<proteinExistence type="predicted"/>